<accession>A0A3S5BAM3</accession>
<comment type="caution">
    <text evidence="1">The sequence shown here is derived from an EMBL/GenBank/DDBJ whole genome shotgun (WGS) entry which is preliminary data.</text>
</comment>
<proteinExistence type="predicted"/>
<organism evidence="1 2">
    <name type="scientific">Protopolystoma xenopodis</name>
    <dbReference type="NCBI Taxonomy" id="117903"/>
    <lineage>
        <taxon>Eukaryota</taxon>
        <taxon>Metazoa</taxon>
        <taxon>Spiralia</taxon>
        <taxon>Lophotrochozoa</taxon>
        <taxon>Platyhelminthes</taxon>
        <taxon>Monogenea</taxon>
        <taxon>Polyopisthocotylea</taxon>
        <taxon>Polystomatidea</taxon>
        <taxon>Polystomatidae</taxon>
        <taxon>Protopolystoma</taxon>
    </lineage>
</organism>
<gene>
    <name evidence="1" type="ORF">PXEA_LOCUS11254</name>
</gene>
<reference evidence="1" key="1">
    <citation type="submission" date="2018-11" db="EMBL/GenBank/DDBJ databases">
        <authorList>
            <consortium name="Pathogen Informatics"/>
        </authorList>
    </citation>
    <scope>NUCLEOTIDE SEQUENCE</scope>
</reference>
<name>A0A3S5BAM3_9PLAT</name>
<keyword evidence="2" id="KW-1185">Reference proteome</keyword>
<protein>
    <submittedName>
        <fullName evidence="1">Uncharacterized protein</fullName>
    </submittedName>
</protein>
<evidence type="ECO:0000313" key="2">
    <source>
        <dbReference type="Proteomes" id="UP000784294"/>
    </source>
</evidence>
<sequence>MPHRGWTRGSSATVAVCKRQIVASTGRLVDIFVESRTQLRRPAYAQPRRLGKQESCCRLVSAFEMKRENRIVSIVAEAWQATFAHFESLASVWWTIAKHQRPEGRCHLPHKPLSPHQVDMSSFGTPDSCTLGQWLWLWRQFSRQLCTSHSCKPGFAGVSMEENHTFLSFTPSHHITPCLQNGTDGVGTHAIGPTKHETYTALTVHASVSKSGYGTRLFVKKAVVSASPRAHRHHRRDSKPGRLHQSVFQPGACVVGRIVILKVYPRQHFSAQLDKAEPRLQAKWGEVKSGNFCMCVCVCVRLGFCKSALGAHEDLAPA</sequence>
<dbReference type="AlphaFoldDB" id="A0A3S5BAM3"/>
<evidence type="ECO:0000313" key="1">
    <source>
        <dbReference type="EMBL" id="VEL17814.1"/>
    </source>
</evidence>
<dbReference type="EMBL" id="CAAALY010034269">
    <property type="protein sequence ID" value="VEL17814.1"/>
    <property type="molecule type" value="Genomic_DNA"/>
</dbReference>
<dbReference type="Proteomes" id="UP000784294">
    <property type="component" value="Unassembled WGS sequence"/>
</dbReference>